<keyword evidence="1" id="KW-0732">Signal</keyword>
<dbReference type="PROSITE" id="PS51257">
    <property type="entry name" value="PROKAR_LIPOPROTEIN"/>
    <property type="match status" value="1"/>
</dbReference>
<reference evidence="3" key="1">
    <citation type="submission" date="2015-07" db="EMBL/GenBank/DDBJ databases">
        <title>Complete Genome of Thermincola ferriacetica strain Z-0001T.</title>
        <authorList>
            <person name="Lusk B."/>
            <person name="Badalamenti J.P."/>
            <person name="Parameswaran P."/>
            <person name="Bond D.R."/>
            <person name="Torres C.I."/>
        </authorList>
    </citation>
    <scope>NUCLEOTIDE SEQUENCE [LARGE SCALE GENOMIC DNA]</scope>
    <source>
        <strain evidence="3">Z-0001</strain>
    </source>
</reference>
<dbReference type="AlphaFoldDB" id="A0A0L6W5E8"/>
<evidence type="ECO:0000256" key="1">
    <source>
        <dbReference type="SAM" id="SignalP"/>
    </source>
</evidence>
<sequence length="443" mass="49220" precursor="true">MRKKSLLLVIMLIGALLVAGCGGTGKTSSQSSDPRKAYEGTTLKVLLKTGYETEAIKQFVGDFEKATGIKVEYEIYDEPTVRNKLILDATSRTGAYDVVATQFWYMPEYLRAQALEPLDDYIKNKADKEWNSLDYIPKGLLNTYRGSDNKLYAVPVSASGGVLIYRTDLFKKYGLQVPKTTKDVLEAAKALAGKEKDVYPFIGRGESSLASFGTSAGWAWAYGARVLDENGKVTVNTPEMKQAMTDFVELAQKYGPPDQAAIGWDVMSEMFRQGKAAMNFEMSGFPSVYANKEVSSVADKIGVALIKGPADKYAQWMYGEGLAISKYSKNKEAAWLFLQWRDSLEVSLKEVNKGIRFDFPDSRVYESKEYKEKAKGLEFFTSQIDEIIGSVDTSYWPNVPEFEKIAEAFQKQISLAISGKQTVDSALTKAQQDIDKIMAGAKK</sequence>
<dbReference type="RefSeq" id="WP_013121106.1">
    <property type="nucleotide sequence ID" value="NZ_LGTE01000003.1"/>
</dbReference>
<dbReference type="Pfam" id="PF01547">
    <property type="entry name" value="SBP_bac_1"/>
    <property type="match status" value="1"/>
</dbReference>
<protein>
    <submittedName>
        <fullName evidence="2">Extracellular solute-binding protein</fullName>
    </submittedName>
</protein>
<feature type="chain" id="PRO_5038333796" evidence="1">
    <location>
        <begin position="20"/>
        <end position="443"/>
    </location>
</feature>
<dbReference type="Proteomes" id="UP000037175">
    <property type="component" value="Unassembled WGS sequence"/>
</dbReference>
<keyword evidence="3" id="KW-1185">Reference proteome</keyword>
<comment type="caution">
    <text evidence="2">The sequence shown here is derived from an EMBL/GenBank/DDBJ whole genome shotgun (WGS) entry which is preliminary data.</text>
</comment>
<evidence type="ECO:0000313" key="3">
    <source>
        <dbReference type="Proteomes" id="UP000037175"/>
    </source>
</evidence>
<evidence type="ECO:0000313" key="2">
    <source>
        <dbReference type="EMBL" id="KNZ70593.1"/>
    </source>
</evidence>
<dbReference type="SUPFAM" id="SSF53850">
    <property type="entry name" value="Periplasmic binding protein-like II"/>
    <property type="match status" value="1"/>
</dbReference>
<dbReference type="PANTHER" id="PTHR43649:SF12">
    <property type="entry name" value="DIACETYLCHITOBIOSE BINDING PROTEIN DASA"/>
    <property type="match status" value="1"/>
</dbReference>
<dbReference type="InterPro" id="IPR006059">
    <property type="entry name" value="SBP"/>
</dbReference>
<dbReference type="PANTHER" id="PTHR43649">
    <property type="entry name" value="ARABINOSE-BINDING PROTEIN-RELATED"/>
    <property type="match status" value="1"/>
</dbReference>
<feature type="signal peptide" evidence="1">
    <location>
        <begin position="1"/>
        <end position="19"/>
    </location>
</feature>
<gene>
    <name evidence="2" type="ORF">Tfer_0777</name>
</gene>
<proteinExistence type="predicted"/>
<organism evidence="2 3">
    <name type="scientific">Thermincola ferriacetica</name>
    <dbReference type="NCBI Taxonomy" id="281456"/>
    <lineage>
        <taxon>Bacteria</taxon>
        <taxon>Bacillati</taxon>
        <taxon>Bacillota</taxon>
        <taxon>Clostridia</taxon>
        <taxon>Eubacteriales</taxon>
        <taxon>Thermincolaceae</taxon>
        <taxon>Thermincola</taxon>
    </lineage>
</organism>
<dbReference type="CDD" id="cd13585">
    <property type="entry name" value="PBP2_TMBP_like"/>
    <property type="match status" value="1"/>
</dbReference>
<name>A0A0L6W5E8_9FIRM</name>
<dbReference type="Gene3D" id="3.40.190.10">
    <property type="entry name" value="Periplasmic binding protein-like II"/>
    <property type="match status" value="2"/>
</dbReference>
<dbReference type="InterPro" id="IPR050490">
    <property type="entry name" value="Bact_solute-bd_prot1"/>
</dbReference>
<accession>A0A0L6W5E8</accession>
<dbReference type="EMBL" id="LGTE01000003">
    <property type="protein sequence ID" value="KNZ70593.1"/>
    <property type="molecule type" value="Genomic_DNA"/>
</dbReference>